<dbReference type="PROSITE" id="PS51186">
    <property type="entry name" value="GNAT"/>
    <property type="match status" value="1"/>
</dbReference>
<dbReference type="AlphaFoldDB" id="A0A2M7H3F6"/>
<feature type="domain" description="N-acetyltransferase" evidence="1">
    <location>
        <begin position="3"/>
        <end position="175"/>
    </location>
</feature>
<dbReference type="Proteomes" id="UP000230292">
    <property type="component" value="Unassembled WGS sequence"/>
</dbReference>
<evidence type="ECO:0000313" key="2">
    <source>
        <dbReference type="EMBL" id="PIW36765.1"/>
    </source>
</evidence>
<name>A0A2M7H3F6_9BACT</name>
<accession>A0A2M7H3F6</accession>
<organism evidence="2 3">
    <name type="scientific">Candidatus Kerfeldbacteria bacterium CG15_BIG_FIL_POST_REV_8_21_14_020_45_12</name>
    <dbReference type="NCBI Taxonomy" id="2014247"/>
    <lineage>
        <taxon>Bacteria</taxon>
        <taxon>Candidatus Kerfeldiibacteriota</taxon>
    </lineage>
</organism>
<reference evidence="2 3" key="1">
    <citation type="submission" date="2017-09" db="EMBL/GenBank/DDBJ databases">
        <title>Depth-based differentiation of microbial function through sediment-hosted aquifers and enrichment of novel symbionts in the deep terrestrial subsurface.</title>
        <authorList>
            <person name="Probst A.J."/>
            <person name="Ladd B."/>
            <person name="Jarett J.K."/>
            <person name="Geller-Mcgrath D.E."/>
            <person name="Sieber C.M."/>
            <person name="Emerson J.B."/>
            <person name="Anantharaman K."/>
            <person name="Thomas B.C."/>
            <person name="Malmstrom R."/>
            <person name="Stieglmeier M."/>
            <person name="Klingl A."/>
            <person name="Woyke T."/>
            <person name="Ryan C.M."/>
            <person name="Banfield J.F."/>
        </authorList>
    </citation>
    <scope>NUCLEOTIDE SEQUENCE [LARGE SCALE GENOMIC DNA]</scope>
    <source>
        <strain evidence="2">CG15_BIG_FIL_POST_REV_8_21_14_020_45_12</strain>
    </source>
</reference>
<protein>
    <recommendedName>
        <fullName evidence="1">N-acetyltransferase domain-containing protein</fullName>
    </recommendedName>
</protein>
<proteinExistence type="predicted"/>
<evidence type="ECO:0000313" key="3">
    <source>
        <dbReference type="Proteomes" id="UP000230292"/>
    </source>
</evidence>
<dbReference type="InterPro" id="IPR000182">
    <property type="entry name" value="GNAT_dom"/>
</dbReference>
<dbReference type="SUPFAM" id="SSF55729">
    <property type="entry name" value="Acyl-CoA N-acyltransferases (Nat)"/>
    <property type="match status" value="1"/>
</dbReference>
<sequence length="184" mass="20648">MNYSVSPLAKADLDQLPSFLQVVISDTFKQDNIDNPLDEVEEIENKLASMKASCQPENTETLYLVAKSQPEDNIIGTIAYSKPNQLIKDHLKIDLSEVPEVSSVLILPTSQGQGIGSALFKKILELLKQRQVKSFCLDGGYIKSQGFWIKKLGKPDVVLTDYYGKGRPYMIWHRDVTSILEKNS</sequence>
<dbReference type="Pfam" id="PF00583">
    <property type="entry name" value="Acetyltransf_1"/>
    <property type="match status" value="1"/>
</dbReference>
<dbReference type="GO" id="GO:0016747">
    <property type="term" value="F:acyltransferase activity, transferring groups other than amino-acyl groups"/>
    <property type="evidence" value="ECO:0007669"/>
    <property type="project" value="InterPro"/>
</dbReference>
<comment type="caution">
    <text evidence="2">The sequence shown here is derived from an EMBL/GenBank/DDBJ whole genome shotgun (WGS) entry which is preliminary data.</text>
</comment>
<dbReference type="Gene3D" id="3.40.630.30">
    <property type="match status" value="1"/>
</dbReference>
<gene>
    <name evidence="2" type="ORF">COW24_03710</name>
</gene>
<evidence type="ECO:0000259" key="1">
    <source>
        <dbReference type="PROSITE" id="PS51186"/>
    </source>
</evidence>
<dbReference type="CDD" id="cd04301">
    <property type="entry name" value="NAT_SF"/>
    <property type="match status" value="1"/>
</dbReference>
<dbReference type="EMBL" id="PFGC01000041">
    <property type="protein sequence ID" value="PIW36765.1"/>
    <property type="molecule type" value="Genomic_DNA"/>
</dbReference>
<dbReference type="InterPro" id="IPR016181">
    <property type="entry name" value="Acyl_CoA_acyltransferase"/>
</dbReference>